<reference evidence="2 3" key="1">
    <citation type="submission" date="2018-06" db="EMBL/GenBank/DDBJ databases">
        <title>Extensive metabolic versatility and redundancy in microbially diverse, dynamic hydrothermal sediments.</title>
        <authorList>
            <person name="Dombrowski N."/>
            <person name="Teske A."/>
            <person name="Baker B.J."/>
        </authorList>
    </citation>
    <scope>NUCLEOTIDE SEQUENCE [LARGE SCALE GENOMIC DNA]</scope>
    <source>
        <strain evidence="2">B79_G16</strain>
    </source>
</reference>
<accession>A0A420ZC02</accession>
<sequence>MVIDEGQDLIRPEYLDVFDAMLKGGLAGGNWEIYCDFERQAIYSEFSAQEMLQMLESRATFARFRLTINCRNTKPIGEEIYLMSGFESAVFLASKVAGVPVEYYFYQDVEEETRKLESILLKLRQEKIPPQNISILSPLRLRNSSVARVDHGTFQITDLAENPRFPVIGTVTFSTIHGFKGLENSCIILTDIDRISDDEFKSLLYVGMSRAKARLIILIDERSKEEYNKLLKVNLKARNEA</sequence>
<dbReference type="Proteomes" id="UP000281261">
    <property type="component" value="Unassembled WGS sequence"/>
</dbReference>
<proteinExistence type="predicted"/>
<evidence type="ECO:0000259" key="1">
    <source>
        <dbReference type="Pfam" id="PF13538"/>
    </source>
</evidence>
<dbReference type="SUPFAM" id="SSF52540">
    <property type="entry name" value="P-loop containing nucleoside triphosphate hydrolases"/>
    <property type="match status" value="1"/>
</dbReference>
<name>A0A420ZC02_UNCK3</name>
<dbReference type="AlphaFoldDB" id="A0A420ZC02"/>
<evidence type="ECO:0000313" key="3">
    <source>
        <dbReference type="Proteomes" id="UP000281261"/>
    </source>
</evidence>
<dbReference type="Gene3D" id="3.40.50.300">
    <property type="entry name" value="P-loop containing nucleotide triphosphate hydrolases"/>
    <property type="match status" value="1"/>
</dbReference>
<dbReference type="InterPro" id="IPR027785">
    <property type="entry name" value="UvrD-like_helicase_C"/>
</dbReference>
<gene>
    <name evidence="2" type="ORF">DRH29_04090</name>
</gene>
<dbReference type="InterPro" id="IPR027417">
    <property type="entry name" value="P-loop_NTPase"/>
</dbReference>
<dbReference type="Pfam" id="PF13538">
    <property type="entry name" value="UvrD_C_2"/>
    <property type="match status" value="1"/>
</dbReference>
<evidence type="ECO:0000313" key="2">
    <source>
        <dbReference type="EMBL" id="RLC36668.1"/>
    </source>
</evidence>
<protein>
    <recommendedName>
        <fullName evidence="1">UvrD-like helicase C-terminal domain-containing protein</fullName>
    </recommendedName>
</protein>
<organism evidence="2 3">
    <name type="scientific">candidate division Kazan bacterium</name>
    <dbReference type="NCBI Taxonomy" id="2202143"/>
    <lineage>
        <taxon>Bacteria</taxon>
        <taxon>Bacteria division Kazan-3B-28</taxon>
    </lineage>
</organism>
<comment type="caution">
    <text evidence="2">The sequence shown here is derived from an EMBL/GenBank/DDBJ whole genome shotgun (WGS) entry which is preliminary data.</text>
</comment>
<feature type="domain" description="UvrD-like helicase C-terminal" evidence="1">
    <location>
        <begin position="171"/>
        <end position="217"/>
    </location>
</feature>
<dbReference type="EMBL" id="QMNG01000038">
    <property type="protein sequence ID" value="RLC36668.1"/>
    <property type="molecule type" value="Genomic_DNA"/>
</dbReference>